<dbReference type="SMART" id="SM00710">
    <property type="entry name" value="PbH1"/>
    <property type="match status" value="4"/>
</dbReference>
<organism evidence="3 4">
    <name type="scientific">Monoraphidium neglectum</name>
    <dbReference type="NCBI Taxonomy" id="145388"/>
    <lineage>
        <taxon>Eukaryota</taxon>
        <taxon>Viridiplantae</taxon>
        <taxon>Chlorophyta</taxon>
        <taxon>core chlorophytes</taxon>
        <taxon>Chlorophyceae</taxon>
        <taxon>CS clade</taxon>
        <taxon>Sphaeropleales</taxon>
        <taxon>Selenastraceae</taxon>
        <taxon>Monoraphidium</taxon>
    </lineage>
</organism>
<keyword evidence="4" id="KW-1185">Reference proteome</keyword>
<evidence type="ECO:0000259" key="2">
    <source>
        <dbReference type="Pfam" id="PF12708"/>
    </source>
</evidence>
<dbReference type="PANTHER" id="PTHR31736">
    <property type="match status" value="1"/>
</dbReference>
<dbReference type="Proteomes" id="UP000054498">
    <property type="component" value="Unassembled WGS sequence"/>
</dbReference>
<dbReference type="Pfam" id="PF12708">
    <property type="entry name" value="Pect-lyase_RHGA_epim"/>
    <property type="match status" value="2"/>
</dbReference>
<dbReference type="InterPro" id="IPR024535">
    <property type="entry name" value="RHGA/B-epi-like_pectate_lyase"/>
</dbReference>
<sequence>ASMLYGCRGELFNAKKSRLFDWSYAGYMYGDYDPPKPTPLASVKFFGAVGDGVADDTAAFEVALKTIESRGTLLVPAGTYVITRRLDITKLVFLQGEGAGRTVLSFPKALSEVYGFAKGKEASTSKSQYAFGPGWLSWSGGDFPERRTHVADVTAPAQRGDTVLHVSTLQGLHVGKVVRLVADNVKGDALRELNARLEAPSGAYSDKEAFLRFTARVAEVMTHPKRIRLERALPYDVSLLWRPTIHEWANGCCGVRRNHTGLSDLTIRFPGDKPYGGENREVGYNAIYMWHVAHSWISNVVFENAEIGVILDTTSFVTVSNVTFTSSRPRSSGAHPYTGAKGIWLKGAFDCLVEGFRFETDLAQELAVSSMSAGNVFAGGTGVDVSIDLMFAAPYGNLFTDIHLGAASAPWGWVERGQDAAAYNTFWGISSSAGQLQGGGLPPNGWAPKATWVGCEGANMAPSAAGNRNDWWIETSGPVWPPNLWQAQRRARGRPLAPIQPKRHSGPGYGCDPDDLKCCFGADVSAACPACVTGEYKTPSDLFGCQGELWRADGRIGYEWSHAGYQGYEDGGAAPIPNLPVTVDLRRDFGAKGDGVTDDTGALSRAIKATPAGVIYLPEGTYVITAVLAWRKPIVLRGAGAGRTVLRFPKSLTDLYGNTWQEGSWPGTSQYSHGTGFININGWDPTGRSFTRITRVTEAAPQGARVVYVESTKGISVGQLVRLWMSDPGDSSLLAELHGGGRAPTSPVFAGTKDAVRFVARVEDMGETWLRLERPLPVKITLAWKPEVHMFMPMLNGSTGVQDLTVSFNWTQFPGHFKEQGWNGIHLNQVANGWVKDVSIENSDMGVYFWGCVFCSIEGLVLASVPAERGPESGHRGIWLDHGSDSLIRNFTISTRFFHDITVAGFEHGSVFSNGRAVDLDIDHHR</sequence>
<feature type="non-terminal residue" evidence="3">
    <location>
        <position position="1"/>
    </location>
</feature>
<dbReference type="EMBL" id="KK101913">
    <property type="protein sequence ID" value="KIY99225.1"/>
    <property type="molecule type" value="Genomic_DNA"/>
</dbReference>
<dbReference type="GeneID" id="25741612"/>
<evidence type="ECO:0000313" key="4">
    <source>
        <dbReference type="Proteomes" id="UP000054498"/>
    </source>
</evidence>
<dbReference type="KEGG" id="mng:MNEG_8737"/>
<dbReference type="PANTHER" id="PTHR31736:SF19">
    <property type="entry name" value="PECTIN LYASE SUPERFAMILY PROTEIN-RELATED"/>
    <property type="match status" value="1"/>
</dbReference>
<dbReference type="SUPFAM" id="SSF51126">
    <property type="entry name" value="Pectin lyase-like"/>
    <property type="match status" value="2"/>
</dbReference>
<proteinExistence type="predicted"/>
<keyword evidence="1" id="KW-1015">Disulfide bond</keyword>
<dbReference type="RefSeq" id="XP_013898245.1">
    <property type="nucleotide sequence ID" value="XM_014042791.1"/>
</dbReference>
<gene>
    <name evidence="3" type="ORF">MNEG_8737</name>
</gene>
<protein>
    <recommendedName>
        <fullName evidence="2">Rhamnogalacturonase A/B/Epimerase-like pectate lyase domain-containing protein</fullName>
    </recommendedName>
</protein>
<dbReference type="OrthoDB" id="511078at2759"/>
<accession>A0A0D2MYJ8</accession>
<reference evidence="3 4" key="1">
    <citation type="journal article" date="2013" name="BMC Genomics">
        <title>Reconstruction of the lipid metabolism for the microalga Monoraphidium neglectum from its genome sequence reveals characteristics suitable for biofuel production.</title>
        <authorList>
            <person name="Bogen C."/>
            <person name="Al-Dilaimi A."/>
            <person name="Albersmeier A."/>
            <person name="Wichmann J."/>
            <person name="Grundmann M."/>
            <person name="Rupp O."/>
            <person name="Lauersen K.J."/>
            <person name="Blifernez-Klassen O."/>
            <person name="Kalinowski J."/>
            <person name="Goesmann A."/>
            <person name="Mussgnug J.H."/>
            <person name="Kruse O."/>
        </authorList>
    </citation>
    <scope>NUCLEOTIDE SEQUENCE [LARGE SCALE GENOMIC DNA]</scope>
    <source>
        <strain evidence="3 4">SAG 48.87</strain>
    </source>
</reference>
<dbReference type="InterPro" id="IPR012334">
    <property type="entry name" value="Pectin_lyas_fold"/>
</dbReference>
<dbReference type="InterPro" id="IPR011050">
    <property type="entry name" value="Pectin_lyase_fold/virulence"/>
</dbReference>
<feature type="domain" description="Rhamnogalacturonase A/B/Epimerase-like pectate lyase" evidence="2">
    <location>
        <begin position="587"/>
        <end position="652"/>
    </location>
</feature>
<dbReference type="InterPro" id="IPR006626">
    <property type="entry name" value="PbH1"/>
</dbReference>
<evidence type="ECO:0000313" key="3">
    <source>
        <dbReference type="EMBL" id="KIY99225.1"/>
    </source>
</evidence>
<name>A0A0D2MYJ8_9CHLO</name>
<dbReference type="AlphaFoldDB" id="A0A0D2MYJ8"/>
<evidence type="ECO:0000256" key="1">
    <source>
        <dbReference type="ARBA" id="ARBA00023157"/>
    </source>
</evidence>
<dbReference type="Gene3D" id="2.160.20.10">
    <property type="entry name" value="Single-stranded right-handed beta-helix, Pectin lyase-like"/>
    <property type="match status" value="4"/>
</dbReference>
<feature type="domain" description="Rhamnogalacturonase A/B/Epimerase-like pectate lyase" evidence="2">
    <location>
        <begin position="42"/>
        <end position="112"/>
    </location>
</feature>